<accession>A0A426Y0F5</accession>
<dbReference type="EMBL" id="AMZH03015947">
    <property type="protein sequence ID" value="RRT45268.1"/>
    <property type="molecule type" value="Genomic_DNA"/>
</dbReference>
<dbReference type="AlphaFoldDB" id="A0A426Y0F5"/>
<evidence type="ECO:0000313" key="1">
    <source>
        <dbReference type="EMBL" id="RRT45268.1"/>
    </source>
</evidence>
<name>A0A426Y0F5_ENSVE</name>
<sequence>GDRPKLTEGIGGLLGVRQKLFEVIRGLLGVRWELTEGDQELAGDTLGVHQKMTETHREFVGGYWDLGMSLDTLVKLIVIVWHSEEWPTPLRERHHEDKQVKKNA</sequence>
<organism evidence="1 2">
    <name type="scientific">Ensete ventricosum</name>
    <name type="common">Abyssinian banana</name>
    <name type="synonym">Musa ensete</name>
    <dbReference type="NCBI Taxonomy" id="4639"/>
    <lineage>
        <taxon>Eukaryota</taxon>
        <taxon>Viridiplantae</taxon>
        <taxon>Streptophyta</taxon>
        <taxon>Embryophyta</taxon>
        <taxon>Tracheophyta</taxon>
        <taxon>Spermatophyta</taxon>
        <taxon>Magnoliopsida</taxon>
        <taxon>Liliopsida</taxon>
        <taxon>Zingiberales</taxon>
        <taxon>Musaceae</taxon>
        <taxon>Ensete</taxon>
    </lineage>
</organism>
<protein>
    <submittedName>
        <fullName evidence="1">Uncharacterized protein</fullName>
    </submittedName>
</protein>
<evidence type="ECO:0000313" key="2">
    <source>
        <dbReference type="Proteomes" id="UP000287651"/>
    </source>
</evidence>
<proteinExistence type="predicted"/>
<gene>
    <name evidence="1" type="ORF">B296_00005463</name>
</gene>
<reference evidence="1 2" key="1">
    <citation type="journal article" date="2014" name="Agronomy (Basel)">
        <title>A Draft Genome Sequence for Ensete ventricosum, the Drought-Tolerant Tree Against Hunger.</title>
        <authorList>
            <person name="Harrison J."/>
            <person name="Moore K.A."/>
            <person name="Paszkiewicz K."/>
            <person name="Jones T."/>
            <person name="Grant M."/>
            <person name="Ambacheew D."/>
            <person name="Muzemil S."/>
            <person name="Studholme D.J."/>
        </authorList>
    </citation>
    <scope>NUCLEOTIDE SEQUENCE [LARGE SCALE GENOMIC DNA]</scope>
</reference>
<feature type="non-terminal residue" evidence="1">
    <location>
        <position position="1"/>
    </location>
</feature>
<dbReference type="Proteomes" id="UP000287651">
    <property type="component" value="Unassembled WGS sequence"/>
</dbReference>
<comment type="caution">
    <text evidence="1">The sequence shown here is derived from an EMBL/GenBank/DDBJ whole genome shotgun (WGS) entry which is preliminary data.</text>
</comment>